<dbReference type="InterPro" id="IPR004888">
    <property type="entry name" value="Glycoside_hydrolase_63"/>
</dbReference>
<dbReference type="Pfam" id="PF22422">
    <property type="entry name" value="MGH1-like_GH"/>
    <property type="match status" value="1"/>
</dbReference>
<comment type="caution">
    <text evidence="5">The sequence shown here is derived from an EMBL/GenBank/DDBJ whole genome shotgun (WGS) entry which is preliminary data.</text>
</comment>
<dbReference type="EMBL" id="VYQF01000009">
    <property type="protein sequence ID" value="KAA9036111.1"/>
    <property type="molecule type" value="Genomic_DNA"/>
</dbReference>
<dbReference type="InterPro" id="IPR008928">
    <property type="entry name" value="6-hairpin_glycosidase_sf"/>
</dbReference>
<keyword evidence="3" id="KW-0326">Glycosidase</keyword>
<keyword evidence="2" id="KW-0378">Hydrolase</keyword>
<comment type="similarity">
    <text evidence="1">Belongs to the glycosyl hydrolase 63 family.</text>
</comment>
<evidence type="ECO:0000256" key="1">
    <source>
        <dbReference type="ARBA" id="ARBA00010833"/>
    </source>
</evidence>
<organism evidence="5 6">
    <name type="scientific">Ginsengibacter hankyongi</name>
    <dbReference type="NCBI Taxonomy" id="2607284"/>
    <lineage>
        <taxon>Bacteria</taxon>
        <taxon>Pseudomonadati</taxon>
        <taxon>Bacteroidota</taxon>
        <taxon>Chitinophagia</taxon>
        <taxon>Chitinophagales</taxon>
        <taxon>Chitinophagaceae</taxon>
        <taxon>Ginsengibacter</taxon>
    </lineage>
</organism>
<name>A0A5J5IG80_9BACT</name>
<dbReference type="InterPro" id="IPR012341">
    <property type="entry name" value="6hp_glycosidase-like_sf"/>
</dbReference>
<evidence type="ECO:0000313" key="6">
    <source>
        <dbReference type="Proteomes" id="UP000326903"/>
    </source>
</evidence>
<proteinExistence type="inferred from homology"/>
<dbReference type="InterPro" id="IPR054491">
    <property type="entry name" value="MGH1-like_GH"/>
</dbReference>
<dbReference type="Proteomes" id="UP000326903">
    <property type="component" value="Unassembled WGS sequence"/>
</dbReference>
<dbReference type="Gene3D" id="1.50.10.10">
    <property type="match status" value="1"/>
</dbReference>
<evidence type="ECO:0000259" key="4">
    <source>
        <dbReference type="Pfam" id="PF22422"/>
    </source>
</evidence>
<dbReference type="GO" id="GO:0009311">
    <property type="term" value="P:oligosaccharide metabolic process"/>
    <property type="evidence" value="ECO:0007669"/>
    <property type="project" value="InterPro"/>
</dbReference>
<dbReference type="SUPFAM" id="SSF48208">
    <property type="entry name" value="Six-hairpin glycosidases"/>
    <property type="match status" value="1"/>
</dbReference>
<feature type="domain" description="Mannosylglycerate hydrolase MGH1-like glycoside hydrolase" evidence="4">
    <location>
        <begin position="306"/>
        <end position="641"/>
    </location>
</feature>
<protein>
    <recommendedName>
        <fullName evidence="4">Mannosylglycerate hydrolase MGH1-like glycoside hydrolase domain-containing protein</fullName>
    </recommendedName>
</protein>
<gene>
    <name evidence="5" type="ORF">FW778_19685</name>
</gene>
<dbReference type="PANTHER" id="PTHR10412">
    <property type="entry name" value="MANNOSYL-OLIGOSACCHARIDE GLUCOSIDASE"/>
    <property type="match status" value="1"/>
</dbReference>
<dbReference type="GO" id="GO:0004573">
    <property type="term" value="F:Glc3Man9GlcNAc2 oligosaccharide glucosidase activity"/>
    <property type="evidence" value="ECO:0007669"/>
    <property type="project" value="InterPro"/>
</dbReference>
<accession>A0A5J5IG80</accession>
<keyword evidence="6" id="KW-1185">Reference proteome</keyword>
<evidence type="ECO:0000256" key="3">
    <source>
        <dbReference type="ARBA" id="ARBA00023295"/>
    </source>
</evidence>
<reference evidence="5 6" key="1">
    <citation type="submission" date="2019-09" db="EMBL/GenBank/DDBJ databases">
        <title>Draft genome sequence of Ginsengibacter sp. BR5-29.</title>
        <authorList>
            <person name="Im W.-T."/>
        </authorList>
    </citation>
    <scope>NUCLEOTIDE SEQUENCE [LARGE SCALE GENOMIC DNA]</scope>
    <source>
        <strain evidence="5 6">BR5-29</strain>
    </source>
</reference>
<dbReference type="GO" id="GO:0006487">
    <property type="term" value="P:protein N-linked glycosylation"/>
    <property type="evidence" value="ECO:0007669"/>
    <property type="project" value="TreeGrafter"/>
</dbReference>
<dbReference type="AlphaFoldDB" id="A0A5J5IG80"/>
<sequence>MYRLKKITGEHFGMILLRLMIKCGSYKSAIRMKIKFLIPVLISFFFLNNNLIAQKNSIKDGNAAKQLIKLNNRLATGWNTWYTNSVLSHVLLPAGFAIDLRLLNHQQSDTLKEALIGREDYGTKEHVVPGPHAYDGSYTDLTAEWKNIIIRVQSATKKNAFFLLISPVKHSRSDSLIVYPKMLWGKKGQITVMPDRITVHTPSGEIKIKVAGGKYSISDSVMTFSLDHVIALCSDQSRSAEDVERIINDSKKKFTAVKSGYKELSEEYNAMQTVLAWNTIYDPINKRAITPVSRNWAAPDGGWVLFDWDTYFAAYMLSLDNKDLAYANAIAITKEITKKGFIPNNSQPGHKSEDRTEPPVGAIAVLAIYKRFPEKWFLREVFDELLSWNRWRSANRDIDGYLVYGTDPYDYGTNKSRSATESGKMKAAKWESGMDNSPMWDDAVFDTANHRMMLADVGLMSLYIADCQSLSKIARVLGKTAIEQELNERAERYSRKLKTLWNDTFGLYLNKDLVTGKFSYRLSPTLFYPLLSKVPSQKQAERMIKEHFYSAKEFWGQYIMPSIARNDPAYKDNHYWRGRIWAPLNFLVYLGIRNYDLPGARKDMVVKSKNLLLKSWAGENHVYENYSAETGRGDDDARKWSDAFYHWGALLGFINLIEKGYVFPP</sequence>
<evidence type="ECO:0000256" key="2">
    <source>
        <dbReference type="ARBA" id="ARBA00022801"/>
    </source>
</evidence>
<evidence type="ECO:0000313" key="5">
    <source>
        <dbReference type="EMBL" id="KAA9036111.1"/>
    </source>
</evidence>
<dbReference type="PANTHER" id="PTHR10412:SF11">
    <property type="entry name" value="MANNOSYL-OLIGOSACCHARIDE GLUCOSIDASE"/>
    <property type="match status" value="1"/>
</dbReference>